<dbReference type="AlphaFoldDB" id="A0A8S2Z5G5"/>
<organism evidence="1 2">
    <name type="scientific">Rotaria magnacalcarata</name>
    <dbReference type="NCBI Taxonomy" id="392030"/>
    <lineage>
        <taxon>Eukaryota</taxon>
        <taxon>Metazoa</taxon>
        <taxon>Spiralia</taxon>
        <taxon>Gnathifera</taxon>
        <taxon>Rotifera</taxon>
        <taxon>Eurotatoria</taxon>
        <taxon>Bdelloidea</taxon>
        <taxon>Philodinida</taxon>
        <taxon>Philodinidae</taxon>
        <taxon>Rotaria</taxon>
    </lineage>
</organism>
<name>A0A8S2Z5G5_9BILA</name>
<accession>A0A8S2Z5G5</accession>
<feature type="non-terminal residue" evidence="1">
    <location>
        <position position="1"/>
    </location>
</feature>
<comment type="caution">
    <text evidence="1">The sequence shown here is derived from an EMBL/GenBank/DDBJ whole genome shotgun (WGS) entry which is preliminary data.</text>
</comment>
<proteinExistence type="predicted"/>
<sequence length="45" mass="5563">NIVTNNVWFWDDVKFLNRIYIIKDHYEKFLDGKEDILYISKEDDP</sequence>
<evidence type="ECO:0000313" key="2">
    <source>
        <dbReference type="Proteomes" id="UP000676336"/>
    </source>
</evidence>
<reference evidence="1" key="1">
    <citation type="submission" date="2021-02" db="EMBL/GenBank/DDBJ databases">
        <authorList>
            <person name="Nowell W R."/>
        </authorList>
    </citation>
    <scope>NUCLEOTIDE SEQUENCE</scope>
</reference>
<protein>
    <submittedName>
        <fullName evidence="1">Uncharacterized protein</fullName>
    </submittedName>
</protein>
<gene>
    <name evidence="1" type="ORF">SMN809_LOCUS39096</name>
</gene>
<dbReference type="Proteomes" id="UP000676336">
    <property type="component" value="Unassembled WGS sequence"/>
</dbReference>
<evidence type="ECO:0000313" key="1">
    <source>
        <dbReference type="EMBL" id="CAF4601333.1"/>
    </source>
</evidence>
<dbReference type="EMBL" id="CAJOBI010104100">
    <property type="protein sequence ID" value="CAF4601333.1"/>
    <property type="molecule type" value="Genomic_DNA"/>
</dbReference>